<feature type="non-terminal residue" evidence="2">
    <location>
        <position position="1"/>
    </location>
</feature>
<accession>X1G267</accession>
<evidence type="ECO:0000256" key="1">
    <source>
        <dbReference type="SAM" id="MobiDB-lite"/>
    </source>
</evidence>
<name>X1G267_9ZZZZ</name>
<evidence type="ECO:0000313" key="2">
    <source>
        <dbReference type="EMBL" id="GAH51966.1"/>
    </source>
</evidence>
<sequence>RPCAKSLGRAAEFARLKEARLSGWSPSEPWGHSLVFHILAHVDVADFANIGHRPIEIDKGDHRQMNPTSTCEPQPGATDYSSNSKIREARSHCLVCGFFK</sequence>
<proteinExistence type="predicted"/>
<protein>
    <submittedName>
        <fullName evidence="2">Uncharacterized protein</fullName>
    </submittedName>
</protein>
<dbReference type="EMBL" id="BARU01015448">
    <property type="protein sequence ID" value="GAH51966.1"/>
    <property type="molecule type" value="Genomic_DNA"/>
</dbReference>
<gene>
    <name evidence="2" type="ORF">S03H2_26550</name>
</gene>
<comment type="caution">
    <text evidence="2">The sequence shown here is derived from an EMBL/GenBank/DDBJ whole genome shotgun (WGS) entry which is preliminary data.</text>
</comment>
<dbReference type="AlphaFoldDB" id="X1G267"/>
<feature type="region of interest" description="Disordered" evidence="1">
    <location>
        <begin position="58"/>
        <end position="83"/>
    </location>
</feature>
<reference evidence="2" key="1">
    <citation type="journal article" date="2014" name="Front. Microbiol.">
        <title>High frequency of phylogenetically diverse reductive dehalogenase-homologous genes in deep subseafloor sedimentary metagenomes.</title>
        <authorList>
            <person name="Kawai M."/>
            <person name="Futagami T."/>
            <person name="Toyoda A."/>
            <person name="Takaki Y."/>
            <person name="Nishi S."/>
            <person name="Hori S."/>
            <person name="Arai W."/>
            <person name="Tsubouchi T."/>
            <person name="Morono Y."/>
            <person name="Uchiyama I."/>
            <person name="Ito T."/>
            <person name="Fujiyama A."/>
            <person name="Inagaki F."/>
            <person name="Takami H."/>
        </authorList>
    </citation>
    <scope>NUCLEOTIDE SEQUENCE</scope>
    <source>
        <strain evidence="2">Expedition CK06-06</strain>
    </source>
</reference>
<organism evidence="2">
    <name type="scientific">marine sediment metagenome</name>
    <dbReference type="NCBI Taxonomy" id="412755"/>
    <lineage>
        <taxon>unclassified sequences</taxon>
        <taxon>metagenomes</taxon>
        <taxon>ecological metagenomes</taxon>
    </lineage>
</organism>
<feature type="non-terminal residue" evidence="2">
    <location>
        <position position="100"/>
    </location>
</feature>